<evidence type="ECO:0000256" key="5">
    <source>
        <dbReference type="SAM" id="MobiDB-lite"/>
    </source>
</evidence>
<dbReference type="InterPro" id="IPR036388">
    <property type="entry name" value="WH-like_DNA-bd_sf"/>
</dbReference>
<dbReference type="InterPro" id="IPR010998">
    <property type="entry name" value="Integrase_recombinase_N"/>
</dbReference>
<proteinExistence type="predicted"/>
<dbReference type="PROSITE" id="PS50949">
    <property type="entry name" value="HTH_GNTR"/>
    <property type="match status" value="1"/>
</dbReference>
<evidence type="ECO:0000259" key="6">
    <source>
        <dbReference type="PROSITE" id="PS50949"/>
    </source>
</evidence>
<dbReference type="Gene3D" id="1.10.10.10">
    <property type="entry name" value="Winged helix-like DNA-binding domain superfamily/Winged helix DNA-binding domain"/>
    <property type="match status" value="1"/>
</dbReference>
<protein>
    <submittedName>
        <fullName evidence="8">Phage integrase family protein</fullName>
    </submittedName>
</protein>
<evidence type="ECO:0000313" key="9">
    <source>
        <dbReference type="Proteomes" id="UP000295818"/>
    </source>
</evidence>
<dbReference type="EMBL" id="SLWM01000027">
    <property type="protein sequence ID" value="TCO12133.1"/>
    <property type="molecule type" value="Genomic_DNA"/>
</dbReference>
<dbReference type="InterPro" id="IPR036390">
    <property type="entry name" value="WH_DNA-bd_sf"/>
</dbReference>
<dbReference type="CDD" id="cd07377">
    <property type="entry name" value="WHTH_GntR"/>
    <property type="match status" value="1"/>
</dbReference>
<keyword evidence="2" id="KW-0238">DNA-binding</keyword>
<keyword evidence="3" id="KW-0804">Transcription</keyword>
<dbReference type="PROSITE" id="PS51898">
    <property type="entry name" value="TYR_RECOMBINASE"/>
    <property type="match status" value="1"/>
</dbReference>
<evidence type="ECO:0000256" key="4">
    <source>
        <dbReference type="ARBA" id="ARBA00023172"/>
    </source>
</evidence>
<evidence type="ECO:0000256" key="3">
    <source>
        <dbReference type="ARBA" id="ARBA00023163"/>
    </source>
</evidence>
<dbReference type="Proteomes" id="UP000295818">
    <property type="component" value="Unassembled WGS sequence"/>
</dbReference>
<dbReference type="InterPro" id="IPR000524">
    <property type="entry name" value="Tscrpt_reg_HTH_GntR"/>
</dbReference>
<feature type="domain" description="Tyr recombinase" evidence="7">
    <location>
        <begin position="202"/>
        <end position="407"/>
    </location>
</feature>
<evidence type="ECO:0000313" key="8">
    <source>
        <dbReference type="EMBL" id="TCO12133.1"/>
    </source>
</evidence>
<dbReference type="PANTHER" id="PTHR44846">
    <property type="entry name" value="MANNOSYL-D-GLYCERATE TRANSPORT/METABOLISM SYSTEM REPRESSOR MNGR-RELATED"/>
    <property type="match status" value="1"/>
</dbReference>
<dbReference type="Gene3D" id="1.10.443.10">
    <property type="entry name" value="Intergrase catalytic core"/>
    <property type="match status" value="1"/>
</dbReference>
<sequence length="524" mass="58096">MRVYAGIDPVSKRRLDLTEVIPPGPKQAKLAEQARTRLLNQVDEKRNPKTSATVDQLIAKYFDVIDVDTQTMRGYKSKYENHIKPLLGTQQLTRLDIETLDSFYSMLRTCRAHCRGRKYVEHRTDRPHQCDEHEGDRCPRNNPEGCGRCRRMCKPHKCEGLSSSTIRQIHWIVSGALDRAVVWKWISVNPAEQADKPALPIPNPQPPTPEEISSLILAAWDDDPDWGSFLWLKATTGSRRGEMCALRWGDRERRAGEPSVLRVGRALYYDDGGKLAEKDTKTHQQRGLVLDPESDAVLDDVEARARQRANALGVDFNPAGYVFSPVPDGSRPWDLGLVSKRHARLAKRLGIHTSIKNMRHYNATELIYANHRLGTVAARLGHGGGGTTTLKVYTARVLEADQRASGPITGRMPPRPTTRLDRPVKGTTLPSAIDEDLQAYQRIAADLRGAIDSGILAPGDRLPPETKLAARYGVAASTAHRAVAVLVAAGLVDPGRGKRPTLVRGATAQRPERLGDVVELRPEA</sequence>
<evidence type="ECO:0000256" key="1">
    <source>
        <dbReference type="ARBA" id="ARBA00023015"/>
    </source>
</evidence>
<gene>
    <name evidence="8" type="ORF">EV644_12724</name>
</gene>
<dbReference type="SUPFAM" id="SSF56349">
    <property type="entry name" value="DNA breaking-rejoining enzymes"/>
    <property type="match status" value="1"/>
</dbReference>
<dbReference type="Gene3D" id="1.10.150.130">
    <property type="match status" value="1"/>
</dbReference>
<reference evidence="8 9" key="1">
    <citation type="journal article" date="2015" name="Stand. Genomic Sci.">
        <title>Genomic Encyclopedia of Bacterial and Archaeal Type Strains, Phase III: the genomes of soil and plant-associated and newly described type strains.</title>
        <authorList>
            <person name="Whitman W.B."/>
            <person name="Woyke T."/>
            <person name="Klenk H.P."/>
            <person name="Zhou Y."/>
            <person name="Lilburn T.G."/>
            <person name="Beck B.J."/>
            <person name="De Vos P."/>
            <person name="Vandamme P."/>
            <person name="Eisen J.A."/>
            <person name="Garrity G."/>
            <person name="Hugenholtz P."/>
            <person name="Kyrpides N.C."/>
        </authorList>
    </citation>
    <scope>NUCLEOTIDE SEQUENCE [LARGE SCALE GENOMIC DNA]</scope>
    <source>
        <strain evidence="8 9">VKM Ac-2538</strain>
    </source>
</reference>
<name>A0ABY2B9J6_9ACTN</name>
<dbReference type="SMART" id="SM00345">
    <property type="entry name" value="HTH_GNTR"/>
    <property type="match status" value="1"/>
</dbReference>
<dbReference type="InterPro" id="IPR050679">
    <property type="entry name" value="Bact_HTH_transcr_reg"/>
</dbReference>
<dbReference type="InterPro" id="IPR002104">
    <property type="entry name" value="Integrase_catalytic"/>
</dbReference>
<accession>A0ABY2B9J6</accession>
<keyword evidence="4" id="KW-0233">DNA recombination</keyword>
<keyword evidence="9" id="KW-1185">Reference proteome</keyword>
<comment type="caution">
    <text evidence="8">The sequence shown here is derived from an EMBL/GenBank/DDBJ whole genome shotgun (WGS) entry which is preliminary data.</text>
</comment>
<dbReference type="RefSeq" id="WP_132195443.1">
    <property type="nucleotide sequence ID" value="NZ_SLWM01000027.1"/>
</dbReference>
<dbReference type="PANTHER" id="PTHR44846:SF17">
    <property type="entry name" value="GNTR-FAMILY TRANSCRIPTIONAL REGULATOR"/>
    <property type="match status" value="1"/>
</dbReference>
<dbReference type="InterPro" id="IPR011010">
    <property type="entry name" value="DNA_brk_join_enz"/>
</dbReference>
<keyword evidence="1" id="KW-0805">Transcription regulation</keyword>
<feature type="domain" description="HTH gntR-type" evidence="6">
    <location>
        <begin position="437"/>
        <end position="506"/>
    </location>
</feature>
<organism evidence="8 9">
    <name type="scientific">Kribbella orskensis</name>
    <dbReference type="NCBI Taxonomy" id="2512216"/>
    <lineage>
        <taxon>Bacteria</taxon>
        <taxon>Bacillati</taxon>
        <taxon>Actinomycetota</taxon>
        <taxon>Actinomycetes</taxon>
        <taxon>Propionibacteriales</taxon>
        <taxon>Kribbellaceae</taxon>
        <taxon>Kribbella</taxon>
    </lineage>
</organism>
<feature type="region of interest" description="Disordered" evidence="5">
    <location>
        <begin position="405"/>
        <end position="428"/>
    </location>
</feature>
<dbReference type="InterPro" id="IPR013762">
    <property type="entry name" value="Integrase-like_cat_sf"/>
</dbReference>
<evidence type="ECO:0000256" key="2">
    <source>
        <dbReference type="ARBA" id="ARBA00023125"/>
    </source>
</evidence>
<evidence type="ECO:0000259" key="7">
    <source>
        <dbReference type="PROSITE" id="PS51898"/>
    </source>
</evidence>
<dbReference type="SUPFAM" id="SSF46785">
    <property type="entry name" value="Winged helix' DNA-binding domain"/>
    <property type="match status" value="1"/>
</dbReference>
<dbReference type="Pfam" id="PF00392">
    <property type="entry name" value="GntR"/>
    <property type="match status" value="1"/>
</dbReference>